<feature type="domain" description="N-acetyltransferase" evidence="1">
    <location>
        <begin position="1"/>
        <end position="137"/>
    </location>
</feature>
<proteinExistence type="predicted"/>
<dbReference type="SUPFAM" id="SSF55729">
    <property type="entry name" value="Acyl-CoA N-acyltransferases (Nat)"/>
    <property type="match status" value="1"/>
</dbReference>
<dbReference type="Gene3D" id="3.40.630.30">
    <property type="match status" value="1"/>
</dbReference>
<dbReference type="InterPro" id="IPR000182">
    <property type="entry name" value="GNAT_dom"/>
</dbReference>
<accession>A0ABT8MLK5</accession>
<evidence type="ECO:0000259" key="1">
    <source>
        <dbReference type="PROSITE" id="PS51186"/>
    </source>
</evidence>
<dbReference type="InterPro" id="IPR016181">
    <property type="entry name" value="Acyl_CoA_acyltransferase"/>
</dbReference>
<keyword evidence="3" id="KW-1185">Reference proteome</keyword>
<comment type="caution">
    <text evidence="2">The sequence shown here is derived from an EMBL/GenBank/DDBJ whole genome shotgun (WGS) entry which is preliminary data.</text>
</comment>
<dbReference type="CDD" id="cd04301">
    <property type="entry name" value="NAT_SF"/>
    <property type="match status" value="1"/>
</dbReference>
<dbReference type="PROSITE" id="PS51186">
    <property type="entry name" value="GNAT"/>
    <property type="match status" value="1"/>
</dbReference>
<protein>
    <submittedName>
        <fullName evidence="2">GNAT family N-acetyltransferase</fullName>
    </submittedName>
</protein>
<name>A0ABT8MLK5_9BACL</name>
<organism evidence="2 3">
    <name type="scientific">Planococcus liqunii</name>
    <dbReference type="NCBI Taxonomy" id="3058394"/>
    <lineage>
        <taxon>Bacteria</taxon>
        <taxon>Bacillati</taxon>
        <taxon>Bacillota</taxon>
        <taxon>Bacilli</taxon>
        <taxon>Bacillales</taxon>
        <taxon>Caryophanaceae</taxon>
        <taxon>Planococcus</taxon>
    </lineage>
</organism>
<sequence length="189" mass="22373">MEPWFSKLRAYFPAKEMKSEDHMKTLFEHKPEFYKLDESPHHTLVYFEKPDFLFIDYILVNSSARGSGLGSKIMNQVKNRNKAVVLEVDPITPDDPESGKRVRFYERLDFKKASSIEYIRKHPVTGERSVMDIFYWTPESKPEEWVLEKMKEAYEEVHAFKSEDLYGIKPQPAAHVLQLAEERRQRKAE</sequence>
<gene>
    <name evidence="2" type="ORF">QWY15_00430</name>
</gene>
<dbReference type="EMBL" id="JAUJWW010000001">
    <property type="protein sequence ID" value="MDN7225743.1"/>
    <property type="molecule type" value="Genomic_DNA"/>
</dbReference>
<dbReference type="Proteomes" id="UP001172054">
    <property type="component" value="Unassembled WGS sequence"/>
</dbReference>
<reference evidence="2 3" key="1">
    <citation type="submission" date="2023-06" db="EMBL/GenBank/DDBJ databases">
        <title>Novel species in genus Planococcus.</title>
        <authorList>
            <person name="Ning S."/>
        </authorList>
    </citation>
    <scope>NUCLEOTIDE SEQUENCE [LARGE SCALE GENOMIC DNA]</scope>
    <source>
        <strain evidence="2 3">N064</strain>
    </source>
</reference>
<evidence type="ECO:0000313" key="2">
    <source>
        <dbReference type="EMBL" id="MDN7225743.1"/>
    </source>
</evidence>
<dbReference type="RefSeq" id="WP_300981029.1">
    <property type="nucleotide sequence ID" value="NZ_CP129238.1"/>
</dbReference>
<evidence type="ECO:0000313" key="3">
    <source>
        <dbReference type="Proteomes" id="UP001172054"/>
    </source>
</evidence>